<feature type="domain" description="PH" evidence="10">
    <location>
        <begin position="272"/>
        <end position="373"/>
    </location>
</feature>
<dbReference type="FunFam" id="2.40.160.120:FF:000017">
    <property type="entry name" value="Oxysterol-binding protein homolog C2F12.05c"/>
    <property type="match status" value="1"/>
</dbReference>
<dbReference type="SMART" id="SM00233">
    <property type="entry name" value="PH"/>
    <property type="match status" value="1"/>
</dbReference>
<dbReference type="Pfam" id="PF01237">
    <property type="entry name" value="Oxysterol_BP"/>
    <property type="match status" value="1"/>
</dbReference>
<dbReference type="InterPro" id="IPR018494">
    <property type="entry name" value="Oxysterol-bd_CS"/>
</dbReference>
<reference evidence="12" key="2">
    <citation type="submission" date="2015-01" db="EMBL/GenBank/DDBJ databases">
        <title>Evolutionary Origins and Diversification of the Mycorrhizal Mutualists.</title>
        <authorList>
            <consortium name="DOE Joint Genome Institute"/>
            <consortium name="Mycorrhizal Genomics Consortium"/>
            <person name="Kohler A."/>
            <person name="Kuo A."/>
            <person name="Nagy L.G."/>
            <person name="Floudas D."/>
            <person name="Copeland A."/>
            <person name="Barry K.W."/>
            <person name="Cichocki N."/>
            <person name="Veneault-Fourrey C."/>
            <person name="LaButti K."/>
            <person name="Lindquist E.A."/>
            <person name="Lipzen A."/>
            <person name="Lundell T."/>
            <person name="Morin E."/>
            <person name="Murat C."/>
            <person name="Riley R."/>
            <person name="Ohm R."/>
            <person name="Sun H."/>
            <person name="Tunlid A."/>
            <person name="Henrissat B."/>
            <person name="Grigoriev I.V."/>
            <person name="Hibbett D.S."/>
            <person name="Martin F."/>
        </authorList>
    </citation>
    <scope>NUCLEOTIDE SEQUENCE [LARGE SCALE GENOMIC DNA]</scope>
    <source>
        <strain evidence="12">MUT 4182</strain>
    </source>
</reference>
<dbReference type="Gene3D" id="1.25.40.20">
    <property type="entry name" value="Ankyrin repeat-containing domain"/>
    <property type="match status" value="2"/>
</dbReference>
<evidence type="ECO:0000256" key="7">
    <source>
        <dbReference type="RuleBase" id="RU003844"/>
    </source>
</evidence>
<dbReference type="PANTHER" id="PTHR10972:SF205">
    <property type="entry name" value="OXYSTEROL-BINDING PROTEIN 1"/>
    <property type="match status" value="1"/>
</dbReference>
<evidence type="ECO:0000256" key="4">
    <source>
        <dbReference type="ARBA" id="ARBA00023055"/>
    </source>
</evidence>
<dbReference type="SUPFAM" id="SSF144000">
    <property type="entry name" value="Oxysterol-binding protein-like"/>
    <property type="match status" value="1"/>
</dbReference>
<keyword evidence="12" id="KW-1185">Reference proteome</keyword>
<dbReference type="InterPro" id="IPR002110">
    <property type="entry name" value="Ankyrin_rpt"/>
</dbReference>
<sequence length="1183" mass="131789">MASPANSNPPSVRSVERSDALFQVRLLAALRSGDPSALHPFLAEISKAKSGKGDREERPDLAALTLHLAIRCASYETIVILLGHRSISPNAVYPPESRISALHLAASLGRAEIVQLLLEQAETDDSVKDAQGRSVSDVATKEVRDVLQESHDALRNQFLTLLSIYVSSVRTSPPPEALIQLLESPRVRSIDLSALDTNTGTTLLHEAARRSDLRLIELAVRGGADVFVRDRRGKQVTEGEKGSGKDYERVKVFLRQFTNRDTTLIDSSATGPPHLKGHLNKYTNVAKGYNDRWFVLKDDMLSYYRHQDDENLACRGSISMRNAKLKASTSDRLRFEVSSNPTRAGSSAQKWYLRAEHPVEVARWTQAITRSIEFWNQPSPNPAGLSLASSVGDSAVMVPKANPTRSSLQMTGSIGSAGSDSGSVKADTKSIYASSWKSPRKKQRRTFRHGKSPSRESVESKSTAAEESGVDGNGMLDDSASMQSSAASAQSEEETAPHSDKFLLQANSTATQIELTTQLLTSLVLSPSPGASPSNRASEIKTALHSSLDLVNSMFTEYTKMVKEREEWYQRRYEREKEKNVMWEDSLGAVVGESEELEKDLLRLREERKGMRKALRASMIMVDEQDYKTIRATKKPDRALPSAPELEQEPPTPTPTAPGPSIQQPVPSVIVFSPPSERAPLPKVIATPMKDDDDDSETDEFFDAVDAGTTASMVIPAPLMSPPPMEEITEKIVDLEQYAGYIHPRERLPIANDNRPPVSLWAVLKGSIGKDLTKISFPVFFNEPTSMLQRMAEDMEFTECLDAAVAERDPHKRIAFVAAFAMSNYSSTIGRIAKPFNPMLGETFEYCRIDRQYRYVSEQVSHHPPISACWAESPSWNYYGEVDAKNKFMGKSFEIRPTGVAHADLKIPVDYVADSKHVSSYPTAPGKLGKGKVVEHYSWKKVTTNVSGFIMGSPTIDHYGEMTVINHRTGDRCVLTFKPRGWKASTACEITGYVEDAAGQRTWEIAGRWSTQLLARRFGSGREGLGPDDAIPRSTITSAGQQEYLLLWRNTEKPTMPFNLTPFAITLNDCPETTLKPYLPPTDCRLRPDQRAFENGEYERANGLKMQLEEFQRATRRKREVGELPAHRPRWFEATVEADTGERVWAPMRAGDQLEYWLQREKSRKSKGQGEWDRVDRIFGDIN</sequence>
<dbReference type="SUPFAM" id="SSF50729">
    <property type="entry name" value="PH domain-like"/>
    <property type="match status" value="1"/>
</dbReference>
<comment type="similarity">
    <text evidence="1 7">Belongs to the OSBP family.</text>
</comment>
<dbReference type="GO" id="GO:0005635">
    <property type="term" value="C:nuclear envelope"/>
    <property type="evidence" value="ECO:0007669"/>
    <property type="project" value="TreeGrafter"/>
</dbReference>
<dbReference type="GO" id="GO:0006887">
    <property type="term" value="P:exocytosis"/>
    <property type="evidence" value="ECO:0007669"/>
    <property type="project" value="TreeGrafter"/>
</dbReference>
<evidence type="ECO:0000259" key="10">
    <source>
        <dbReference type="PROSITE" id="PS50003"/>
    </source>
</evidence>
<dbReference type="Pfam" id="PF00023">
    <property type="entry name" value="Ank"/>
    <property type="match status" value="1"/>
</dbReference>
<dbReference type="InterPro" id="IPR001849">
    <property type="entry name" value="PH_domain"/>
</dbReference>
<evidence type="ECO:0000256" key="1">
    <source>
        <dbReference type="ARBA" id="ARBA00008842"/>
    </source>
</evidence>
<dbReference type="InterPro" id="IPR011993">
    <property type="entry name" value="PH-like_dom_sf"/>
</dbReference>
<dbReference type="PROSITE" id="PS50088">
    <property type="entry name" value="ANK_REPEAT"/>
    <property type="match status" value="2"/>
</dbReference>
<keyword evidence="6" id="KW-0040">ANK repeat</keyword>
<evidence type="ECO:0000313" key="12">
    <source>
        <dbReference type="Proteomes" id="UP000054248"/>
    </source>
</evidence>
<protein>
    <recommendedName>
        <fullName evidence="10">PH domain-containing protein</fullName>
    </recommendedName>
</protein>
<proteinExistence type="inferred from homology"/>
<feature type="compositionally biased region" description="Basic residues" evidence="9">
    <location>
        <begin position="438"/>
        <end position="452"/>
    </location>
</feature>
<dbReference type="HOGENOM" id="CLU_001040_1_0_1"/>
<reference evidence="11 12" key="1">
    <citation type="submission" date="2014-04" db="EMBL/GenBank/DDBJ databases">
        <authorList>
            <consortium name="DOE Joint Genome Institute"/>
            <person name="Kuo A."/>
            <person name="Girlanda M."/>
            <person name="Perotto S."/>
            <person name="Kohler A."/>
            <person name="Nagy L.G."/>
            <person name="Floudas D."/>
            <person name="Copeland A."/>
            <person name="Barry K.W."/>
            <person name="Cichocki N."/>
            <person name="Veneault-Fourrey C."/>
            <person name="LaButti K."/>
            <person name="Lindquist E.A."/>
            <person name="Lipzen A."/>
            <person name="Lundell T."/>
            <person name="Morin E."/>
            <person name="Murat C."/>
            <person name="Sun H."/>
            <person name="Tunlid A."/>
            <person name="Henrissat B."/>
            <person name="Grigoriev I.V."/>
            <person name="Hibbett D.S."/>
            <person name="Martin F."/>
            <person name="Nordberg H.P."/>
            <person name="Cantor M.N."/>
            <person name="Hua S.X."/>
        </authorList>
    </citation>
    <scope>NUCLEOTIDE SEQUENCE [LARGE SCALE GENOMIC DNA]</scope>
    <source>
        <strain evidence="11 12">MUT 4182</strain>
    </source>
</reference>
<dbReference type="PROSITE" id="PS50297">
    <property type="entry name" value="ANK_REP_REGION"/>
    <property type="match status" value="2"/>
</dbReference>
<dbReference type="Pfam" id="PF00169">
    <property type="entry name" value="PH"/>
    <property type="match status" value="1"/>
</dbReference>
<evidence type="ECO:0000256" key="2">
    <source>
        <dbReference type="ARBA" id="ARBA00022448"/>
    </source>
</evidence>
<feature type="region of interest" description="Disordered" evidence="9">
    <location>
        <begin position="402"/>
        <end position="498"/>
    </location>
</feature>
<dbReference type="SMART" id="SM00248">
    <property type="entry name" value="ANK"/>
    <property type="match status" value="3"/>
</dbReference>
<dbReference type="PROSITE" id="PS01013">
    <property type="entry name" value="OSBP"/>
    <property type="match status" value="1"/>
</dbReference>
<evidence type="ECO:0000256" key="3">
    <source>
        <dbReference type="ARBA" id="ARBA00022553"/>
    </source>
</evidence>
<evidence type="ECO:0000256" key="6">
    <source>
        <dbReference type="PROSITE-ProRule" id="PRU00023"/>
    </source>
</evidence>
<dbReference type="Gene3D" id="2.30.29.30">
    <property type="entry name" value="Pleckstrin-homology domain (PH domain)/Phosphotyrosine-binding domain (PTB)"/>
    <property type="match status" value="1"/>
</dbReference>
<dbReference type="Gene3D" id="2.40.160.120">
    <property type="match status" value="1"/>
</dbReference>
<gene>
    <name evidence="11" type="ORF">M407DRAFT_220923</name>
</gene>
<dbReference type="OrthoDB" id="1854502at2759"/>
<keyword evidence="2" id="KW-0813">Transport</keyword>
<dbReference type="GO" id="GO:0032934">
    <property type="term" value="F:sterol binding"/>
    <property type="evidence" value="ECO:0007669"/>
    <property type="project" value="TreeGrafter"/>
</dbReference>
<evidence type="ECO:0000256" key="8">
    <source>
        <dbReference type="SAM" id="Coils"/>
    </source>
</evidence>
<evidence type="ECO:0000313" key="11">
    <source>
        <dbReference type="EMBL" id="KIO31152.1"/>
    </source>
</evidence>
<feature type="region of interest" description="Disordered" evidence="9">
    <location>
        <begin position="633"/>
        <end position="667"/>
    </location>
</feature>
<feature type="compositionally biased region" description="Low complexity" evidence="9">
    <location>
        <begin position="412"/>
        <end position="423"/>
    </location>
</feature>
<dbReference type="GO" id="GO:0005886">
    <property type="term" value="C:plasma membrane"/>
    <property type="evidence" value="ECO:0007669"/>
    <property type="project" value="TreeGrafter"/>
</dbReference>
<dbReference type="InterPro" id="IPR037239">
    <property type="entry name" value="OSBP_sf"/>
</dbReference>
<dbReference type="GO" id="GO:0006897">
    <property type="term" value="P:endocytosis"/>
    <property type="evidence" value="ECO:0007669"/>
    <property type="project" value="TreeGrafter"/>
</dbReference>
<accession>A0A0C3MBL5</accession>
<evidence type="ECO:0000256" key="9">
    <source>
        <dbReference type="SAM" id="MobiDB-lite"/>
    </source>
</evidence>
<dbReference type="SUPFAM" id="SSF48403">
    <property type="entry name" value="Ankyrin repeat"/>
    <property type="match status" value="1"/>
</dbReference>
<name>A0A0C3MBL5_9AGAM</name>
<dbReference type="GO" id="GO:0005829">
    <property type="term" value="C:cytosol"/>
    <property type="evidence" value="ECO:0007669"/>
    <property type="project" value="TreeGrafter"/>
</dbReference>
<dbReference type="PANTHER" id="PTHR10972">
    <property type="entry name" value="OXYSTEROL-BINDING PROTEIN-RELATED"/>
    <property type="match status" value="1"/>
</dbReference>
<dbReference type="EMBL" id="KN822965">
    <property type="protein sequence ID" value="KIO31152.1"/>
    <property type="molecule type" value="Genomic_DNA"/>
</dbReference>
<dbReference type="GO" id="GO:0030011">
    <property type="term" value="P:maintenance of cell polarity"/>
    <property type="evidence" value="ECO:0007669"/>
    <property type="project" value="TreeGrafter"/>
</dbReference>
<dbReference type="CDD" id="cd13292">
    <property type="entry name" value="PH_Osh1p_Osh2p_yeast"/>
    <property type="match status" value="1"/>
</dbReference>
<feature type="coiled-coil region" evidence="8">
    <location>
        <begin position="587"/>
        <end position="614"/>
    </location>
</feature>
<organism evidence="11 12">
    <name type="scientific">Tulasnella calospora MUT 4182</name>
    <dbReference type="NCBI Taxonomy" id="1051891"/>
    <lineage>
        <taxon>Eukaryota</taxon>
        <taxon>Fungi</taxon>
        <taxon>Dikarya</taxon>
        <taxon>Basidiomycota</taxon>
        <taxon>Agaricomycotina</taxon>
        <taxon>Agaricomycetes</taxon>
        <taxon>Cantharellales</taxon>
        <taxon>Tulasnellaceae</taxon>
        <taxon>Tulasnella</taxon>
    </lineage>
</organism>
<dbReference type="AlphaFoldDB" id="A0A0C3MBL5"/>
<dbReference type="GO" id="GO:0097038">
    <property type="term" value="C:perinuclear endoplasmic reticulum"/>
    <property type="evidence" value="ECO:0007669"/>
    <property type="project" value="TreeGrafter"/>
</dbReference>
<keyword evidence="5" id="KW-0446">Lipid-binding</keyword>
<feature type="compositionally biased region" description="Low complexity" evidence="9">
    <location>
        <begin position="479"/>
        <end position="490"/>
    </location>
</feature>
<keyword evidence="8" id="KW-0175">Coiled coil</keyword>
<keyword evidence="3" id="KW-0597">Phosphoprotein</keyword>
<dbReference type="InterPro" id="IPR000648">
    <property type="entry name" value="Oxysterol-bd"/>
</dbReference>
<dbReference type="GO" id="GO:0034727">
    <property type="term" value="P:piecemeal microautophagy of the nucleus"/>
    <property type="evidence" value="ECO:0007669"/>
    <property type="project" value="TreeGrafter"/>
</dbReference>
<feature type="repeat" description="ANK" evidence="6">
    <location>
        <begin position="97"/>
        <end position="129"/>
    </location>
</feature>
<dbReference type="STRING" id="1051891.A0A0C3MBL5"/>
<dbReference type="FunFam" id="3.30.70.3490:FF:000033">
    <property type="match status" value="1"/>
</dbReference>
<dbReference type="GO" id="GO:0006869">
    <property type="term" value="P:lipid transport"/>
    <property type="evidence" value="ECO:0007669"/>
    <property type="project" value="UniProtKB-KW"/>
</dbReference>
<feature type="repeat" description="ANK" evidence="6">
    <location>
        <begin position="199"/>
        <end position="231"/>
    </location>
</feature>
<evidence type="ECO:0000256" key="5">
    <source>
        <dbReference type="ARBA" id="ARBA00023121"/>
    </source>
</evidence>
<keyword evidence="4" id="KW-0445">Lipid transport</keyword>
<dbReference type="InterPro" id="IPR036770">
    <property type="entry name" value="Ankyrin_rpt-contain_sf"/>
</dbReference>
<dbReference type="Proteomes" id="UP000054248">
    <property type="component" value="Unassembled WGS sequence"/>
</dbReference>
<dbReference type="PROSITE" id="PS50003">
    <property type="entry name" value="PH_DOMAIN"/>
    <property type="match status" value="1"/>
</dbReference>